<evidence type="ECO:0000256" key="7">
    <source>
        <dbReference type="SAM" id="Phobius"/>
    </source>
</evidence>
<keyword evidence="4 7" id="KW-0812">Transmembrane</keyword>
<dbReference type="EMBL" id="PGFE01000003">
    <property type="protein sequence ID" value="PJJ70424.1"/>
    <property type="molecule type" value="Genomic_DNA"/>
</dbReference>
<evidence type="ECO:0000256" key="6">
    <source>
        <dbReference type="ARBA" id="ARBA00023136"/>
    </source>
</evidence>
<dbReference type="Pfam" id="PF05977">
    <property type="entry name" value="MFS_3"/>
    <property type="match status" value="1"/>
</dbReference>
<feature type="transmembrane region" description="Helical" evidence="7">
    <location>
        <begin position="62"/>
        <end position="88"/>
    </location>
</feature>
<dbReference type="PANTHER" id="PTHR23513">
    <property type="entry name" value="INTEGRAL MEMBRANE EFFLUX PROTEIN-RELATED"/>
    <property type="match status" value="1"/>
</dbReference>
<dbReference type="InterPro" id="IPR010290">
    <property type="entry name" value="TM_effector"/>
</dbReference>
<evidence type="ECO:0000256" key="4">
    <source>
        <dbReference type="ARBA" id="ARBA00022692"/>
    </source>
</evidence>
<evidence type="ECO:0000256" key="3">
    <source>
        <dbReference type="ARBA" id="ARBA00022475"/>
    </source>
</evidence>
<keyword evidence="10" id="KW-1185">Reference proteome</keyword>
<dbReference type="PANTHER" id="PTHR23513:SF11">
    <property type="entry name" value="STAPHYLOFERRIN A TRANSPORTER"/>
    <property type="match status" value="1"/>
</dbReference>
<dbReference type="GO" id="GO:0005886">
    <property type="term" value="C:plasma membrane"/>
    <property type="evidence" value="ECO:0007669"/>
    <property type="project" value="UniProtKB-SubCell"/>
</dbReference>
<feature type="transmembrane region" description="Helical" evidence="7">
    <location>
        <begin position="258"/>
        <end position="276"/>
    </location>
</feature>
<dbReference type="GO" id="GO:0022857">
    <property type="term" value="F:transmembrane transporter activity"/>
    <property type="evidence" value="ECO:0007669"/>
    <property type="project" value="InterPro"/>
</dbReference>
<dbReference type="InterPro" id="IPR036259">
    <property type="entry name" value="MFS_trans_sf"/>
</dbReference>
<organism evidence="9 10">
    <name type="scientific">Sediminihabitans luteus</name>
    <dbReference type="NCBI Taxonomy" id="1138585"/>
    <lineage>
        <taxon>Bacteria</taxon>
        <taxon>Bacillati</taxon>
        <taxon>Actinomycetota</taxon>
        <taxon>Actinomycetes</taxon>
        <taxon>Micrococcales</taxon>
        <taxon>Cellulomonadaceae</taxon>
        <taxon>Sediminihabitans</taxon>
    </lineage>
</organism>
<evidence type="ECO:0000313" key="9">
    <source>
        <dbReference type="EMBL" id="PJJ70424.1"/>
    </source>
</evidence>
<feature type="transmembrane region" description="Helical" evidence="7">
    <location>
        <begin position="198"/>
        <end position="217"/>
    </location>
</feature>
<keyword evidence="2" id="KW-0813">Transport</keyword>
<feature type="transmembrane region" description="Helical" evidence="7">
    <location>
        <begin position="318"/>
        <end position="341"/>
    </location>
</feature>
<keyword evidence="6 7" id="KW-0472">Membrane</keyword>
<evidence type="ECO:0000256" key="2">
    <source>
        <dbReference type="ARBA" id="ARBA00022448"/>
    </source>
</evidence>
<feature type="domain" description="Major facilitator superfamily (MFS) profile" evidence="8">
    <location>
        <begin position="1"/>
        <end position="371"/>
    </location>
</feature>
<reference evidence="9 10" key="1">
    <citation type="submission" date="2017-11" db="EMBL/GenBank/DDBJ databases">
        <title>Genomic Encyclopedia of Archaeal and Bacterial Type Strains, Phase II (KMG-II): From Individual Species to Whole Genera.</title>
        <authorList>
            <person name="Goeker M."/>
        </authorList>
    </citation>
    <scope>NUCLEOTIDE SEQUENCE [LARGE SCALE GENOMIC DNA]</scope>
    <source>
        <strain evidence="9 10">DSM 25478</strain>
    </source>
</reference>
<comment type="caution">
    <text evidence="9">The sequence shown here is derived from an EMBL/GenBank/DDBJ whole genome shotgun (WGS) entry which is preliminary data.</text>
</comment>
<evidence type="ECO:0000256" key="5">
    <source>
        <dbReference type="ARBA" id="ARBA00022989"/>
    </source>
</evidence>
<feature type="transmembrane region" description="Helical" evidence="7">
    <location>
        <begin position="347"/>
        <end position="369"/>
    </location>
</feature>
<name>A0A2M9CES4_9CELL</name>
<dbReference type="PROSITE" id="PS50850">
    <property type="entry name" value="MFS"/>
    <property type="match status" value="1"/>
</dbReference>
<keyword evidence="3" id="KW-1003">Cell membrane</keyword>
<sequence length="389" mass="40159">MQRTAQDWLVLTVLTHSSATALGVVTALQFTPIVLLLPLTGWASDHLDRRRLLMATQAVQGVLALALGVLTVTGLVTLGQVYVFALLLGVTTAFDGPARQTFVAELVPETELGNAVALNSTSFNLARMVGPAVAGVLIAAVGTGWVFLLNGLSFVAVLGSLLLLRPADLRARPRPTATGRASLLDGFRAVRSDPLTSTVMLMMLLVGTFGLQFQIFVPTMSVAEFGVGSAAYGMLTSVMAVGSVAGALLAARRSRPGMAALLAGAAVFAVGLGLAAAAPGYWLFAVVLVLVGVAAQTFSATSNTLVQLSTAPHLRGRVMAIYLAVARGGAPVGALLLGWVADAVDPRAGLTVGALAALGAVVIGLRYLVRHRGLHVEHESWHVHLALAA</sequence>
<dbReference type="CDD" id="cd06173">
    <property type="entry name" value="MFS_MefA_like"/>
    <property type="match status" value="1"/>
</dbReference>
<protein>
    <submittedName>
        <fullName evidence="9">Putative MFS family arabinose efflux permease</fullName>
    </submittedName>
</protein>
<gene>
    <name evidence="9" type="ORF">CLV28_2259</name>
</gene>
<comment type="subcellular location">
    <subcellularLocation>
        <location evidence="1">Cell membrane</location>
        <topology evidence="1">Multi-pass membrane protein</topology>
    </subcellularLocation>
</comment>
<proteinExistence type="predicted"/>
<feature type="transmembrane region" description="Helical" evidence="7">
    <location>
        <begin position="229"/>
        <end position="251"/>
    </location>
</feature>
<feature type="transmembrane region" description="Helical" evidence="7">
    <location>
        <begin position="282"/>
        <end position="306"/>
    </location>
</feature>
<dbReference type="AlphaFoldDB" id="A0A2M9CES4"/>
<dbReference type="InterPro" id="IPR020846">
    <property type="entry name" value="MFS_dom"/>
</dbReference>
<dbReference type="SUPFAM" id="SSF103473">
    <property type="entry name" value="MFS general substrate transporter"/>
    <property type="match status" value="1"/>
</dbReference>
<dbReference type="Proteomes" id="UP000231693">
    <property type="component" value="Unassembled WGS sequence"/>
</dbReference>
<evidence type="ECO:0000259" key="8">
    <source>
        <dbReference type="PROSITE" id="PS50850"/>
    </source>
</evidence>
<keyword evidence="5 7" id="KW-1133">Transmembrane helix</keyword>
<accession>A0A2M9CES4</accession>
<evidence type="ECO:0000256" key="1">
    <source>
        <dbReference type="ARBA" id="ARBA00004651"/>
    </source>
</evidence>
<dbReference type="Gene3D" id="1.20.1250.20">
    <property type="entry name" value="MFS general substrate transporter like domains"/>
    <property type="match status" value="1"/>
</dbReference>
<feature type="transmembrane region" description="Helical" evidence="7">
    <location>
        <begin position="132"/>
        <end position="164"/>
    </location>
</feature>
<feature type="transmembrane region" description="Helical" evidence="7">
    <location>
        <begin position="20"/>
        <end position="42"/>
    </location>
</feature>
<evidence type="ECO:0000313" key="10">
    <source>
        <dbReference type="Proteomes" id="UP000231693"/>
    </source>
</evidence>